<sequence length="235" mass="26090">MTSKVIVSENVSQDLSSVIKNVYESNKKNPDEDFVIGLSGGSLPKFFASGLNELKDTINWSKVKFIFCDERLVPYDDGDSTWKIYKETVVGKVEGLDESNFILVDVNLPDAEASAIDYETKVKEYAIKGFDLLLLGMGPDGHTCSLFPGHPLLKEQDRIVAPITDSPKLPPSRVTLTLPYINKSKAVIFVCTGEGKKTMIENVLKKKIEDFPSTLVRPENGELYWILDKPAASNL</sequence>
<dbReference type="InterPro" id="IPR006148">
    <property type="entry name" value="Glc/Gal-6P_isomerase"/>
</dbReference>
<accession>C1BTN9</accession>
<dbReference type="PANTHER" id="PTHR11054">
    <property type="entry name" value="6-PHOSPHOGLUCONOLACTONASE"/>
    <property type="match status" value="1"/>
</dbReference>
<comment type="similarity">
    <text evidence="3 6">Belongs to the glucosamine/galactosamine-6-phosphate isomerase family. 6-phosphogluconolactonase subfamily.</text>
</comment>
<name>C1BTN9_LEPSM</name>
<proteinExistence type="evidence at transcript level"/>
<keyword evidence="5 6" id="KW-0378">Hydrolase</keyword>
<dbReference type="InterPro" id="IPR005900">
    <property type="entry name" value="6-phosphogluconolactonase_DevB"/>
</dbReference>
<dbReference type="GO" id="GO:0006098">
    <property type="term" value="P:pentose-phosphate shunt"/>
    <property type="evidence" value="ECO:0007669"/>
    <property type="project" value="UniProtKB-UniPathway"/>
</dbReference>
<comment type="function">
    <text evidence="6">Hydrolysis of 6-phosphogluconolactone to 6-phosphogluconate.</text>
</comment>
<evidence type="ECO:0000256" key="3">
    <source>
        <dbReference type="ARBA" id="ARBA00010662"/>
    </source>
</evidence>
<evidence type="ECO:0000256" key="1">
    <source>
        <dbReference type="ARBA" id="ARBA00000832"/>
    </source>
</evidence>
<dbReference type="Pfam" id="PF01182">
    <property type="entry name" value="Glucosamine_iso"/>
    <property type="match status" value="1"/>
</dbReference>
<feature type="domain" description="Glucosamine/galactosamine-6-phosphate isomerase" evidence="7">
    <location>
        <begin position="11"/>
        <end position="225"/>
    </location>
</feature>
<dbReference type="GO" id="GO:0017057">
    <property type="term" value="F:6-phosphogluconolactonase activity"/>
    <property type="evidence" value="ECO:0007669"/>
    <property type="project" value="UniProtKB-UniRule"/>
</dbReference>
<gene>
    <name evidence="8" type="primary">6PGL</name>
</gene>
<comment type="pathway">
    <text evidence="2 6">Carbohydrate degradation; pentose phosphate pathway; D-ribulose 5-phosphate from D-glucose 6-phosphate (oxidative stage): step 2/3.</text>
</comment>
<dbReference type="PANTHER" id="PTHR11054:SF0">
    <property type="entry name" value="6-PHOSPHOGLUCONOLACTONASE"/>
    <property type="match status" value="1"/>
</dbReference>
<dbReference type="EC" id="3.1.1.31" evidence="4 6"/>
<reference evidence="8" key="1">
    <citation type="submission" date="2009-06" db="EMBL/GenBank/DDBJ databases">
        <title>Lepeophtheirus salmonis ESTs and full-length cDNAs.</title>
        <authorList>
            <person name="Yasuike M."/>
            <person name="von Schalburg K."/>
            <person name="Cooper G."/>
            <person name="Leong J."/>
            <person name="Jones S.R.M."/>
            <person name="Koop B.F."/>
        </authorList>
    </citation>
    <scope>NUCLEOTIDE SEQUENCE</scope>
    <source>
        <strain evidence="8">Pacific form</strain>
        <tissue evidence="8">Whole</tissue>
    </source>
</reference>
<organism evidence="8">
    <name type="scientific">Lepeophtheirus salmonis</name>
    <name type="common">Salmon louse</name>
    <name type="synonym">Caligus salmonis</name>
    <dbReference type="NCBI Taxonomy" id="72036"/>
    <lineage>
        <taxon>Eukaryota</taxon>
        <taxon>Metazoa</taxon>
        <taxon>Ecdysozoa</taxon>
        <taxon>Arthropoda</taxon>
        <taxon>Crustacea</taxon>
        <taxon>Multicrustacea</taxon>
        <taxon>Hexanauplia</taxon>
        <taxon>Copepoda</taxon>
        <taxon>Siphonostomatoida</taxon>
        <taxon>Caligidae</taxon>
        <taxon>Lepeophtheirus</taxon>
    </lineage>
</organism>
<dbReference type="FunFam" id="3.40.50.1360:FF:000005">
    <property type="entry name" value="6-phosphogluconolactonase"/>
    <property type="match status" value="1"/>
</dbReference>
<protein>
    <recommendedName>
        <fullName evidence="4 6">6-phosphogluconolactonase</fullName>
        <shortName evidence="6">6PGL</shortName>
        <ecNumber evidence="4 6">3.1.1.31</ecNumber>
    </recommendedName>
</protein>
<dbReference type="CDD" id="cd01400">
    <property type="entry name" value="6PGL"/>
    <property type="match status" value="1"/>
</dbReference>
<evidence type="ECO:0000256" key="4">
    <source>
        <dbReference type="ARBA" id="ARBA00013198"/>
    </source>
</evidence>
<dbReference type="Gene3D" id="3.40.50.1360">
    <property type="match status" value="1"/>
</dbReference>
<dbReference type="OrthoDB" id="432544at2759"/>
<evidence type="ECO:0000259" key="7">
    <source>
        <dbReference type="Pfam" id="PF01182"/>
    </source>
</evidence>
<dbReference type="SUPFAM" id="SSF100950">
    <property type="entry name" value="NagB/RpiA/CoA transferase-like"/>
    <property type="match status" value="1"/>
</dbReference>
<dbReference type="InterPro" id="IPR039104">
    <property type="entry name" value="6PGL"/>
</dbReference>
<comment type="catalytic activity">
    <reaction evidence="1 6">
        <text>6-phospho-D-glucono-1,5-lactone + H2O = 6-phospho-D-gluconate + H(+)</text>
        <dbReference type="Rhea" id="RHEA:12556"/>
        <dbReference type="ChEBI" id="CHEBI:15377"/>
        <dbReference type="ChEBI" id="CHEBI:15378"/>
        <dbReference type="ChEBI" id="CHEBI:57955"/>
        <dbReference type="ChEBI" id="CHEBI:58759"/>
        <dbReference type="EC" id="3.1.1.31"/>
    </reaction>
</comment>
<evidence type="ECO:0000256" key="6">
    <source>
        <dbReference type="RuleBase" id="RU365095"/>
    </source>
</evidence>
<dbReference type="EMBL" id="BT077968">
    <property type="protein sequence ID" value="ACO12392.1"/>
    <property type="molecule type" value="mRNA"/>
</dbReference>
<dbReference type="GO" id="GO:0005975">
    <property type="term" value="P:carbohydrate metabolic process"/>
    <property type="evidence" value="ECO:0007669"/>
    <property type="project" value="UniProtKB-UniRule"/>
</dbReference>
<evidence type="ECO:0000313" key="8">
    <source>
        <dbReference type="EMBL" id="ACO12392.1"/>
    </source>
</evidence>
<evidence type="ECO:0000256" key="5">
    <source>
        <dbReference type="ARBA" id="ARBA00022801"/>
    </source>
</evidence>
<dbReference type="InterPro" id="IPR037171">
    <property type="entry name" value="NagB/RpiA_transferase-like"/>
</dbReference>
<dbReference type="AlphaFoldDB" id="C1BTN9"/>
<dbReference type="NCBIfam" id="TIGR01198">
    <property type="entry name" value="pgl"/>
    <property type="match status" value="1"/>
</dbReference>
<evidence type="ECO:0000256" key="2">
    <source>
        <dbReference type="ARBA" id="ARBA00004961"/>
    </source>
</evidence>
<dbReference type="UniPathway" id="UPA00115">
    <property type="reaction ID" value="UER00409"/>
</dbReference>